<sequence>MRTYNLFGKSSVAFQIISKSQHVAECVVKGKIMKRRMAIPVYEFVPQIADFALENDDIPDLNSTLETSGTTLNSNASSQNVVPVFCSPYDEHKAVCASTKRKYDGYVDNLNQEVRDLKKRCHHLENVVKQQEHVMQKQQKTPDLALNALNRTFNSDQVDMLLYEKKRPKQWSDKTVTESLQTKFVCGSKGYEHQRTKYPLPSERTLQRRVEDLEFKPGILYDVLELLKLKVNTMLPEDLDCGLIFDEMSIEEARSFCISDSKFYGDITLPGQVGLASHALVFVLVGIRGRWKQTVGYHFTGSSIPENDLKDIAFKIIQEVESFGCRVHFLTSDCGPNNKKLWNKLNLKFHKNDVLNSAPVVHPTDSTRKLEIIPDVVHVFKSTVQGWLKNKVLWLPQDVVQTNGFRSGEPCYEPA</sequence>
<dbReference type="InParanoid" id="A0A6I8U3M9"/>
<evidence type="ECO:0000259" key="1">
    <source>
        <dbReference type="Pfam" id="PF21787"/>
    </source>
</evidence>
<dbReference type="Proteomes" id="UP000008820">
    <property type="component" value="Chromosome 3"/>
</dbReference>
<name>A0A6I8U3M9_AEDAE</name>
<reference evidence="2 3" key="1">
    <citation type="submission" date="2017-06" db="EMBL/GenBank/DDBJ databases">
        <title>Aedes aegypti genome working group (AGWG) sequencing and assembly.</title>
        <authorList>
            <consortium name="Aedes aegypti Genome Working Group (AGWG)"/>
            <person name="Matthews B.J."/>
        </authorList>
    </citation>
    <scope>NUCLEOTIDE SEQUENCE [LARGE SCALE GENOMIC DNA]</scope>
    <source>
        <strain evidence="2 3">LVP_AGWG</strain>
    </source>
</reference>
<dbReference type="AlphaFoldDB" id="A0A6I8U3M9"/>
<dbReference type="OrthoDB" id="7763850at2759"/>
<evidence type="ECO:0000313" key="3">
    <source>
        <dbReference type="Proteomes" id="UP000008820"/>
    </source>
</evidence>
<dbReference type="Pfam" id="PF21787">
    <property type="entry name" value="TNP-like_RNaseH_N"/>
    <property type="match status" value="1"/>
</dbReference>
<reference evidence="2" key="2">
    <citation type="submission" date="2020-05" db="UniProtKB">
        <authorList>
            <consortium name="EnsemblMetazoa"/>
        </authorList>
    </citation>
    <scope>IDENTIFICATION</scope>
    <source>
        <strain evidence="2">LVP_AGWG</strain>
    </source>
</reference>
<organism evidence="2 3">
    <name type="scientific">Aedes aegypti</name>
    <name type="common">Yellowfever mosquito</name>
    <name type="synonym">Culex aegypti</name>
    <dbReference type="NCBI Taxonomy" id="7159"/>
    <lineage>
        <taxon>Eukaryota</taxon>
        <taxon>Metazoa</taxon>
        <taxon>Ecdysozoa</taxon>
        <taxon>Arthropoda</taxon>
        <taxon>Hexapoda</taxon>
        <taxon>Insecta</taxon>
        <taxon>Pterygota</taxon>
        <taxon>Neoptera</taxon>
        <taxon>Endopterygota</taxon>
        <taxon>Diptera</taxon>
        <taxon>Nematocera</taxon>
        <taxon>Culicoidea</taxon>
        <taxon>Culicidae</taxon>
        <taxon>Culicinae</taxon>
        <taxon>Aedini</taxon>
        <taxon>Aedes</taxon>
        <taxon>Stegomyia</taxon>
    </lineage>
</organism>
<accession>A0A6I8U3M9</accession>
<evidence type="ECO:0000313" key="2">
    <source>
        <dbReference type="EnsemblMetazoa" id="AAEL022030-PA"/>
    </source>
</evidence>
<feature type="domain" description="Transposable element P transposase-like RNase H" evidence="1">
    <location>
        <begin position="215"/>
        <end position="345"/>
    </location>
</feature>
<dbReference type="EnsemblMetazoa" id="AAEL022030-RA">
    <property type="protein sequence ID" value="AAEL022030-PA"/>
    <property type="gene ID" value="AAEL022030"/>
</dbReference>
<proteinExistence type="predicted"/>
<protein>
    <recommendedName>
        <fullName evidence="1">Transposable element P transposase-like RNase H domain-containing protein</fullName>
    </recommendedName>
</protein>
<gene>
    <name evidence="2" type="primary">110679700</name>
</gene>
<dbReference type="InterPro" id="IPR048365">
    <property type="entry name" value="TNP-like_RNaseH_N"/>
</dbReference>
<keyword evidence="3" id="KW-1185">Reference proteome</keyword>